<dbReference type="Proteomes" id="UP000244755">
    <property type="component" value="Chromosome 1"/>
</dbReference>
<dbReference type="Gene3D" id="3.60.110.10">
    <property type="entry name" value="Carbon-nitrogen hydrolase"/>
    <property type="match status" value="1"/>
</dbReference>
<evidence type="ECO:0000313" key="2">
    <source>
        <dbReference type="EMBL" id="AWB22703.1"/>
    </source>
</evidence>
<organism evidence="2 3">
    <name type="scientific">Methylobacterium currus</name>
    <dbReference type="NCBI Taxonomy" id="2051553"/>
    <lineage>
        <taxon>Bacteria</taxon>
        <taxon>Pseudomonadati</taxon>
        <taxon>Pseudomonadota</taxon>
        <taxon>Alphaproteobacteria</taxon>
        <taxon>Hyphomicrobiales</taxon>
        <taxon>Methylobacteriaceae</taxon>
        <taxon>Methylobacterium</taxon>
    </lineage>
</organism>
<gene>
    <name evidence="2" type="ORF">DA075_18845</name>
</gene>
<sequence>MVDPDERIVAQAQTLGDEVVVAECDLDRCRKGKDKMFDFGQHRQPAPYGPITERAGVIEPAPVAAE</sequence>
<dbReference type="InterPro" id="IPR036526">
    <property type="entry name" value="C-N_Hydrolase_sf"/>
</dbReference>
<dbReference type="EMBL" id="CP028843">
    <property type="protein sequence ID" value="AWB22703.1"/>
    <property type="molecule type" value="Genomic_DNA"/>
</dbReference>
<reference evidence="2 3" key="1">
    <citation type="submission" date="2018-04" db="EMBL/GenBank/DDBJ databases">
        <title>Methylobacterium sp. PR1016A genome.</title>
        <authorList>
            <person name="Park W."/>
        </authorList>
    </citation>
    <scope>NUCLEOTIDE SEQUENCE [LARGE SCALE GENOMIC DNA]</scope>
    <source>
        <strain evidence="2 3">PR1016A</strain>
    </source>
</reference>
<evidence type="ECO:0000313" key="3">
    <source>
        <dbReference type="Proteomes" id="UP000244755"/>
    </source>
</evidence>
<dbReference type="AlphaFoldDB" id="A0A2R4WMD3"/>
<feature type="region of interest" description="Disordered" evidence="1">
    <location>
        <begin position="38"/>
        <end position="66"/>
    </location>
</feature>
<proteinExistence type="predicted"/>
<accession>A0A2R4WMD3</accession>
<protein>
    <submittedName>
        <fullName evidence="2">Uncharacterized protein</fullName>
    </submittedName>
</protein>
<keyword evidence="3" id="KW-1185">Reference proteome</keyword>
<name>A0A2R4WMD3_9HYPH</name>
<dbReference type="OrthoDB" id="9803803at2"/>
<dbReference type="KEGG" id="mee:DA075_18845"/>
<dbReference type="SUPFAM" id="SSF56317">
    <property type="entry name" value="Carbon-nitrogen hydrolase"/>
    <property type="match status" value="1"/>
</dbReference>
<evidence type="ECO:0000256" key="1">
    <source>
        <dbReference type="SAM" id="MobiDB-lite"/>
    </source>
</evidence>